<keyword evidence="1" id="KW-0040">ANK repeat</keyword>
<dbReference type="Proteomes" id="UP000002630">
    <property type="component" value="Linkage Group LG23"/>
</dbReference>
<feature type="region of interest" description="Disordered" evidence="2">
    <location>
        <begin position="129"/>
        <end position="154"/>
    </location>
</feature>
<reference evidence="3 4" key="1">
    <citation type="journal article" date="2010" name="Nature">
        <title>The Ectocarpus genome and the independent evolution of multicellularity in brown algae.</title>
        <authorList>
            <person name="Cock J.M."/>
            <person name="Sterck L."/>
            <person name="Rouze P."/>
            <person name="Scornet D."/>
            <person name="Allen A.E."/>
            <person name="Amoutzias G."/>
            <person name="Anthouard V."/>
            <person name="Artiguenave F."/>
            <person name="Aury J.M."/>
            <person name="Badger J.H."/>
            <person name="Beszteri B."/>
            <person name="Billiau K."/>
            <person name="Bonnet E."/>
            <person name="Bothwell J.H."/>
            <person name="Bowler C."/>
            <person name="Boyen C."/>
            <person name="Brownlee C."/>
            <person name="Carrano C.J."/>
            <person name="Charrier B."/>
            <person name="Cho G.Y."/>
            <person name="Coelho S.M."/>
            <person name="Collen J."/>
            <person name="Corre E."/>
            <person name="Da Silva C."/>
            <person name="Delage L."/>
            <person name="Delaroque N."/>
            <person name="Dittami S.M."/>
            <person name="Doulbeau S."/>
            <person name="Elias M."/>
            <person name="Farnham G."/>
            <person name="Gachon C.M."/>
            <person name="Gschloessl B."/>
            <person name="Heesch S."/>
            <person name="Jabbari K."/>
            <person name="Jubin C."/>
            <person name="Kawai H."/>
            <person name="Kimura K."/>
            <person name="Kloareg B."/>
            <person name="Kupper F.C."/>
            <person name="Lang D."/>
            <person name="Le Bail A."/>
            <person name="Leblanc C."/>
            <person name="Lerouge P."/>
            <person name="Lohr M."/>
            <person name="Lopez P.J."/>
            <person name="Martens C."/>
            <person name="Maumus F."/>
            <person name="Michel G."/>
            <person name="Miranda-Saavedra D."/>
            <person name="Morales J."/>
            <person name="Moreau H."/>
            <person name="Motomura T."/>
            <person name="Nagasato C."/>
            <person name="Napoli C.A."/>
            <person name="Nelson D.R."/>
            <person name="Nyvall-Collen P."/>
            <person name="Peters A.F."/>
            <person name="Pommier C."/>
            <person name="Potin P."/>
            <person name="Poulain J."/>
            <person name="Quesneville H."/>
            <person name="Read B."/>
            <person name="Rensing S.A."/>
            <person name="Ritter A."/>
            <person name="Rousvoal S."/>
            <person name="Samanta M."/>
            <person name="Samson G."/>
            <person name="Schroeder D.C."/>
            <person name="Segurens B."/>
            <person name="Strittmatter M."/>
            <person name="Tonon T."/>
            <person name="Tregear J.W."/>
            <person name="Valentin K."/>
            <person name="von Dassow P."/>
            <person name="Yamagishi T."/>
            <person name="Van de Peer Y."/>
            <person name="Wincker P."/>
        </authorList>
    </citation>
    <scope>NUCLEOTIDE SEQUENCE [LARGE SCALE GENOMIC DNA]</scope>
    <source>
        <strain evidence="4">Ec32 / CCAP1310/4</strain>
    </source>
</reference>
<dbReference type="Gene3D" id="1.25.40.20">
    <property type="entry name" value="Ankyrin repeat-containing domain"/>
    <property type="match status" value="1"/>
</dbReference>
<sequence length="154" mass="17283">MVAPEPENMKIDAVSGERQKLDRRKRRCPVPADRTHAFVDSSAGEGTDGESNAVAGFLDLRENLGGWTALHLAAIGGHLDVVYMLMEVGCDPRVKDKVGDQPIHCIRRKRTSEGLVTRLRNALLDLSDSEESSCEENMEPQPRRGSIRERRRYR</sequence>
<protein>
    <submittedName>
        <fullName evidence="3">Ankyrin repeat domain-containing protein 39</fullName>
    </submittedName>
</protein>
<gene>
    <name evidence="3" type="ORF">Esi_0119_0013</name>
</gene>
<feature type="repeat" description="ANK" evidence="1">
    <location>
        <begin position="65"/>
        <end position="97"/>
    </location>
</feature>
<feature type="compositionally biased region" description="Acidic residues" evidence="2">
    <location>
        <begin position="129"/>
        <end position="138"/>
    </location>
</feature>
<dbReference type="Pfam" id="PF00023">
    <property type="entry name" value="Ank"/>
    <property type="match status" value="1"/>
</dbReference>
<feature type="compositionally biased region" description="Basic and acidic residues" evidence="2">
    <location>
        <begin position="7"/>
        <end position="20"/>
    </location>
</feature>
<dbReference type="AlphaFoldDB" id="D7FIA3"/>
<feature type="region of interest" description="Disordered" evidence="2">
    <location>
        <begin position="1"/>
        <end position="29"/>
    </location>
</feature>
<evidence type="ECO:0000256" key="2">
    <source>
        <dbReference type="SAM" id="MobiDB-lite"/>
    </source>
</evidence>
<dbReference type="SMART" id="SM00248">
    <property type="entry name" value="ANK"/>
    <property type="match status" value="1"/>
</dbReference>
<accession>D7FIA3</accession>
<dbReference type="OrthoDB" id="341259at2759"/>
<evidence type="ECO:0000313" key="4">
    <source>
        <dbReference type="Proteomes" id="UP000002630"/>
    </source>
</evidence>
<dbReference type="PROSITE" id="PS50297">
    <property type="entry name" value="ANK_REP_REGION"/>
    <property type="match status" value="1"/>
</dbReference>
<name>D7FIA3_ECTSI</name>
<dbReference type="SUPFAM" id="SSF48403">
    <property type="entry name" value="Ankyrin repeat"/>
    <property type="match status" value="1"/>
</dbReference>
<evidence type="ECO:0000256" key="1">
    <source>
        <dbReference type="PROSITE-ProRule" id="PRU00023"/>
    </source>
</evidence>
<dbReference type="EMBL" id="FN649748">
    <property type="protein sequence ID" value="CBJ28727.1"/>
    <property type="molecule type" value="Genomic_DNA"/>
</dbReference>
<dbReference type="InterPro" id="IPR002110">
    <property type="entry name" value="Ankyrin_rpt"/>
</dbReference>
<dbReference type="InParanoid" id="D7FIA3"/>
<dbReference type="EMBL" id="FN647870">
    <property type="protein sequence ID" value="CBJ28727.1"/>
    <property type="molecule type" value="Genomic_DNA"/>
</dbReference>
<proteinExistence type="predicted"/>
<evidence type="ECO:0000313" key="3">
    <source>
        <dbReference type="EMBL" id="CBJ28727.1"/>
    </source>
</evidence>
<dbReference type="InterPro" id="IPR036770">
    <property type="entry name" value="Ankyrin_rpt-contain_sf"/>
</dbReference>
<keyword evidence="4" id="KW-1185">Reference proteome</keyword>
<dbReference type="PROSITE" id="PS50088">
    <property type="entry name" value="ANK_REPEAT"/>
    <property type="match status" value="1"/>
</dbReference>
<organism evidence="3 4">
    <name type="scientific">Ectocarpus siliculosus</name>
    <name type="common">Brown alga</name>
    <name type="synonym">Conferva siliculosa</name>
    <dbReference type="NCBI Taxonomy" id="2880"/>
    <lineage>
        <taxon>Eukaryota</taxon>
        <taxon>Sar</taxon>
        <taxon>Stramenopiles</taxon>
        <taxon>Ochrophyta</taxon>
        <taxon>PX clade</taxon>
        <taxon>Phaeophyceae</taxon>
        <taxon>Ectocarpales</taxon>
        <taxon>Ectocarpaceae</taxon>
        <taxon>Ectocarpus</taxon>
    </lineage>
</organism>